<accession>A0A2S4PN11</accession>
<reference evidence="2 3" key="1">
    <citation type="submission" date="2017-10" db="EMBL/GenBank/DDBJ databases">
        <title>Development of genomic resources for the powdery mildew, Erysiphe pulchra.</title>
        <authorList>
            <person name="Wadl P.A."/>
            <person name="Mack B.M."/>
            <person name="Moore G."/>
            <person name="Beltz S.B."/>
        </authorList>
    </citation>
    <scope>NUCLEOTIDE SEQUENCE [LARGE SCALE GENOMIC DNA]</scope>
    <source>
        <strain evidence="2">Cflorida</strain>
    </source>
</reference>
<dbReference type="Pfam" id="PF21530">
    <property type="entry name" value="Pif1_2B_dom"/>
    <property type="match status" value="1"/>
</dbReference>
<organism evidence="2 3">
    <name type="scientific">Erysiphe pulchra</name>
    <dbReference type="NCBI Taxonomy" id="225359"/>
    <lineage>
        <taxon>Eukaryota</taxon>
        <taxon>Fungi</taxon>
        <taxon>Dikarya</taxon>
        <taxon>Ascomycota</taxon>
        <taxon>Pezizomycotina</taxon>
        <taxon>Leotiomycetes</taxon>
        <taxon>Erysiphales</taxon>
        <taxon>Erysiphaceae</taxon>
        <taxon>Erysiphe</taxon>
    </lineage>
</organism>
<dbReference type="AlphaFoldDB" id="A0A2S4PN11"/>
<name>A0A2S4PN11_9PEZI</name>
<dbReference type="EMBL" id="PEDP01001590">
    <property type="protein sequence ID" value="POS83432.1"/>
    <property type="molecule type" value="Genomic_DNA"/>
</dbReference>
<dbReference type="SUPFAM" id="SSF52540">
    <property type="entry name" value="P-loop containing nucleoside triphosphate hydrolases"/>
    <property type="match status" value="1"/>
</dbReference>
<evidence type="ECO:0000313" key="2">
    <source>
        <dbReference type="EMBL" id="POS83432.1"/>
    </source>
</evidence>
<dbReference type="STRING" id="225359.A0A2S4PN11"/>
<evidence type="ECO:0000259" key="1">
    <source>
        <dbReference type="Pfam" id="PF21530"/>
    </source>
</evidence>
<feature type="domain" description="DNA helicase Pif1-like 2B" evidence="1">
    <location>
        <begin position="249"/>
        <end position="295"/>
    </location>
</feature>
<dbReference type="InterPro" id="IPR049163">
    <property type="entry name" value="Pif1-like_2B_dom"/>
</dbReference>
<dbReference type="Proteomes" id="UP000237438">
    <property type="component" value="Unassembled WGS sequence"/>
</dbReference>
<protein>
    <recommendedName>
        <fullName evidence="1">DNA helicase Pif1-like 2B domain-containing protein</fullName>
    </recommendedName>
</protein>
<sequence length="322" mass="36623">MSEITETSYCTKYKSNWPSSFLVINRKETLSRHLASFAQRATQQTSGSRHSVTSGLNGKVSLDPTLTSLLKSDKDNSINNLLSYNFENSGSAEIDTNKNQTITESIEVQQTHLNQSEAQRQLTDPSIHDNNQKDIERIYVSGEANQRFADLLAKLSYESNLVGQLVIPEWIQSINDCNIFKELIYPRRELESGDTTIFHDRAILLSLVESIARFNSEIAQVRIAESHEYLACDLVQNDQSGQISNYAPDYLQTLEVKNLPDGKVKLYIGMPVMFLRNYYPKQGLCNGTRLIIKRLFNFCVKARIISQDLRFDGKEHTYHASP</sequence>
<dbReference type="PANTHER" id="PTHR10492">
    <property type="match status" value="1"/>
</dbReference>
<evidence type="ECO:0000313" key="3">
    <source>
        <dbReference type="Proteomes" id="UP000237438"/>
    </source>
</evidence>
<dbReference type="OrthoDB" id="432234at2759"/>
<gene>
    <name evidence="2" type="ORF">EPUL_002970</name>
</gene>
<dbReference type="PANTHER" id="PTHR10492:SF57">
    <property type="entry name" value="ATP-DEPENDENT DNA HELICASE"/>
    <property type="match status" value="1"/>
</dbReference>
<dbReference type="InterPro" id="IPR027417">
    <property type="entry name" value="P-loop_NTPase"/>
</dbReference>
<keyword evidence="3" id="KW-1185">Reference proteome</keyword>
<comment type="caution">
    <text evidence="2">The sequence shown here is derived from an EMBL/GenBank/DDBJ whole genome shotgun (WGS) entry which is preliminary data.</text>
</comment>
<proteinExistence type="predicted"/>